<dbReference type="PANTHER" id="PTHR46014:SF1">
    <property type="entry name" value="TETRATRICOPEPTIDE REPEAT PROTEIN 1"/>
    <property type="match status" value="1"/>
</dbReference>
<dbReference type="InterPro" id="IPR052769">
    <property type="entry name" value="TPR_domain_protein"/>
</dbReference>
<protein>
    <submittedName>
        <fullName evidence="1">CSON008225 protein</fullName>
    </submittedName>
</protein>
<accession>A0A336K1X9</accession>
<evidence type="ECO:0000313" key="2">
    <source>
        <dbReference type="EMBL" id="SSX18198.1"/>
    </source>
</evidence>
<dbReference type="SUPFAM" id="SSF48452">
    <property type="entry name" value="TPR-like"/>
    <property type="match status" value="1"/>
</dbReference>
<dbReference type="InterPro" id="IPR011990">
    <property type="entry name" value="TPR-like_helical_dom_sf"/>
</dbReference>
<sequence>MFHKQEFKFYNKKNKSENMKAEELLENEYTISKEEEKILNDVKKIKTEGNAAFKCKEFETSILKYSDALNQCPKKFKTERSILYANRAAAKIALDDSESALDDCNKSLELDNLYQKVYLRRALLLEKLNKLEESLADYEKVLMIDSKRNEAIEGRTRLTLKIQNKNQILKNEAVDKLKSLGNLFLRPFGLSTDNFEVIPNENGSCSINFKSK</sequence>
<dbReference type="VEuPathDB" id="VectorBase:CSON008225"/>
<proteinExistence type="predicted"/>
<dbReference type="AlphaFoldDB" id="A0A336K1X9"/>
<dbReference type="EMBL" id="UFQT01000030">
    <property type="protein sequence ID" value="SSX18198.1"/>
    <property type="molecule type" value="Genomic_DNA"/>
</dbReference>
<dbReference type="OMA" id="KSAIDDC"/>
<organism evidence="1">
    <name type="scientific">Culicoides sonorensis</name>
    <name type="common">Biting midge</name>
    <dbReference type="NCBI Taxonomy" id="179676"/>
    <lineage>
        <taxon>Eukaryota</taxon>
        <taxon>Metazoa</taxon>
        <taxon>Ecdysozoa</taxon>
        <taxon>Arthropoda</taxon>
        <taxon>Hexapoda</taxon>
        <taxon>Insecta</taxon>
        <taxon>Pterygota</taxon>
        <taxon>Neoptera</taxon>
        <taxon>Endopterygota</taxon>
        <taxon>Diptera</taxon>
        <taxon>Nematocera</taxon>
        <taxon>Chironomoidea</taxon>
        <taxon>Ceratopogonidae</taxon>
        <taxon>Ceratopogoninae</taxon>
        <taxon>Culicoides</taxon>
        <taxon>Monoculicoides</taxon>
    </lineage>
</organism>
<dbReference type="InterPro" id="IPR019734">
    <property type="entry name" value="TPR_rpt"/>
</dbReference>
<dbReference type="SMART" id="SM00028">
    <property type="entry name" value="TPR"/>
    <property type="match status" value="3"/>
</dbReference>
<gene>
    <name evidence="1" type="primary">CSON008225</name>
</gene>
<reference evidence="2" key="2">
    <citation type="submission" date="2018-07" db="EMBL/GenBank/DDBJ databases">
        <authorList>
            <person name="Quirk P.G."/>
            <person name="Krulwich T.A."/>
        </authorList>
    </citation>
    <scope>NUCLEOTIDE SEQUENCE</scope>
</reference>
<name>A0A336K1X9_CULSO</name>
<evidence type="ECO:0000313" key="1">
    <source>
        <dbReference type="EMBL" id="SSW97812.1"/>
    </source>
</evidence>
<dbReference type="EMBL" id="UFQS01000030">
    <property type="protein sequence ID" value="SSW97812.1"/>
    <property type="molecule type" value="Genomic_DNA"/>
</dbReference>
<dbReference type="Gene3D" id="1.25.40.10">
    <property type="entry name" value="Tetratricopeptide repeat domain"/>
    <property type="match status" value="1"/>
</dbReference>
<dbReference type="PANTHER" id="PTHR46014">
    <property type="entry name" value="TETRATRICOPEPTIDE REPEAT PROTEIN 1"/>
    <property type="match status" value="1"/>
</dbReference>
<reference evidence="1" key="1">
    <citation type="submission" date="2018-04" db="EMBL/GenBank/DDBJ databases">
        <authorList>
            <person name="Go L.Y."/>
            <person name="Mitchell J.A."/>
        </authorList>
    </citation>
    <scope>NUCLEOTIDE SEQUENCE</scope>
    <source>
        <tissue evidence="1">Whole organism</tissue>
    </source>
</reference>